<dbReference type="Proteomes" id="UP000464211">
    <property type="component" value="Chromosome"/>
</dbReference>
<feature type="domain" description="Peptidase S8/S53" evidence="1">
    <location>
        <begin position="14"/>
        <end position="147"/>
    </location>
</feature>
<evidence type="ECO:0000313" key="3">
    <source>
        <dbReference type="Proteomes" id="UP000464211"/>
    </source>
</evidence>
<dbReference type="SUPFAM" id="SSF52743">
    <property type="entry name" value="Subtilisin-like"/>
    <property type="match status" value="1"/>
</dbReference>
<accession>A0A858B766</accession>
<reference evidence="2 3" key="1">
    <citation type="submission" date="2020-01" db="EMBL/GenBank/DDBJ databases">
        <title>Complete genome sequence of Collinsella aerofaciens JCM 10188(T).</title>
        <authorList>
            <person name="Tourlousse D.M."/>
            <person name="Sakamoto M."/>
            <person name="Miura T."/>
            <person name="Narita K."/>
            <person name="Ohashi A."/>
            <person name="Uchino Y."/>
            <person name="Yamazoe A."/>
            <person name="Kameyama K."/>
            <person name="Terauchi J."/>
            <person name="Ohkuma M."/>
            <person name="Kawasaki H."/>
            <person name="Sekiguchi Y."/>
        </authorList>
    </citation>
    <scope>NUCLEOTIDE SEQUENCE [LARGE SCALE GENOMIC DNA]</scope>
    <source>
        <strain evidence="2 3">JCM 10188</strain>
    </source>
</reference>
<protein>
    <submittedName>
        <fullName evidence="2">S8 family serine peptidase</fullName>
    </submittedName>
</protein>
<dbReference type="GO" id="GO:0006508">
    <property type="term" value="P:proteolysis"/>
    <property type="evidence" value="ECO:0007669"/>
    <property type="project" value="InterPro"/>
</dbReference>
<gene>
    <name evidence="2" type="ORF">GXM19_01945</name>
</gene>
<evidence type="ECO:0000259" key="1">
    <source>
        <dbReference type="Pfam" id="PF00082"/>
    </source>
</evidence>
<proteinExistence type="predicted"/>
<dbReference type="Pfam" id="PF00082">
    <property type="entry name" value="Peptidase_S8"/>
    <property type="match status" value="1"/>
</dbReference>
<dbReference type="AlphaFoldDB" id="A0A858B766"/>
<sequence>MQSPEAALLDKLQAEYDVLFVVAGTNNHDGSTDRIGSPADSVNALVVNSVRRDKSPASYTRRGPVLHFQHKPDVSYYGGDIDEPLNCYGSDRPKTDMGTSLAAPLVARKAAYLIYKMHLSCESAKALLIDSSISWNQHSDMNTLGYGVVPIHINDVIKSRNDEIKFLITGTVTDYETYNYKIPIPAVRNTHPSVARATLCYFPKCNRDQGVD</sequence>
<organism evidence="2 3">
    <name type="scientific">Collinsella aerofaciens (strain ATCC 25986 / DSM 3979 / JCM 10188 / KCTC 3647 / NCTC 11838 / VPI 1003)</name>
    <dbReference type="NCBI Taxonomy" id="411903"/>
    <lineage>
        <taxon>Bacteria</taxon>
        <taxon>Bacillati</taxon>
        <taxon>Actinomycetota</taxon>
        <taxon>Coriobacteriia</taxon>
        <taxon>Coriobacteriales</taxon>
        <taxon>Coriobacteriaceae</taxon>
        <taxon>Collinsella</taxon>
    </lineage>
</organism>
<dbReference type="Gene3D" id="3.40.50.200">
    <property type="entry name" value="Peptidase S8/S53 domain"/>
    <property type="match status" value="1"/>
</dbReference>
<evidence type="ECO:0000313" key="2">
    <source>
        <dbReference type="EMBL" id="QIA34692.1"/>
    </source>
</evidence>
<dbReference type="GO" id="GO:0004252">
    <property type="term" value="F:serine-type endopeptidase activity"/>
    <property type="evidence" value="ECO:0007669"/>
    <property type="project" value="InterPro"/>
</dbReference>
<dbReference type="EMBL" id="CP048433">
    <property type="protein sequence ID" value="QIA34692.1"/>
    <property type="molecule type" value="Genomic_DNA"/>
</dbReference>
<dbReference type="InterPro" id="IPR000209">
    <property type="entry name" value="Peptidase_S8/S53_dom"/>
</dbReference>
<name>A0A858B766_COLAA</name>
<dbReference type="InterPro" id="IPR036852">
    <property type="entry name" value="Peptidase_S8/S53_dom_sf"/>
</dbReference>